<dbReference type="InterPro" id="IPR001119">
    <property type="entry name" value="SLH_dom"/>
</dbReference>
<dbReference type="PANTHER" id="PTHR43308">
    <property type="entry name" value="OUTER MEMBRANE PROTEIN ALPHA-RELATED"/>
    <property type="match status" value="1"/>
</dbReference>
<feature type="signal peptide" evidence="1">
    <location>
        <begin position="1"/>
        <end position="29"/>
    </location>
</feature>
<comment type="caution">
    <text evidence="3">The sequence shown here is derived from an EMBL/GenBank/DDBJ whole genome shotgun (WGS) entry which is preliminary data.</text>
</comment>
<dbReference type="PANTHER" id="PTHR43308:SF5">
    <property type="entry name" value="S-LAYER PROTEIN _ PEPTIDOGLYCAN ENDO-BETA-N-ACETYLGLUCOSAMINIDASE"/>
    <property type="match status" value="1"/>
</dbReference>
<dbReference type="InterPro" id="IPR051465">
    <property type="entry name" value="Cell_Envelope_Struct_Comp"/>
</dbReference>
<dbReference type="Proteomes" id="UP001597180">
    <property type="component" value="Unassembled WGS sequence"/>
</dbReference>
<dbReference type="PROSITE" id="PS51272">
    <property type="entry name" value="SLH"/>
    <property type="match status" value="3"/>
</dbReference>
<gene>
    <name evidence="3" type="ORF">ACFQ4B_17630</name>
</gene>
<name>A0ABW3UR49_9BACL</name>
<organism evidence="3 4">
    <name type="scientific">Paenibacillus vulneris</name>
    <dbReference type="NCBI Taxonomy" id="1133364"/>
    <lineage>
        <taxon>Bacteria</taxon>
        <taxon>Bacillati</taxon>
        <taxon>Bacillota</taxon>
        <taxon>Bacilli</taxon>
        <taxon>Bacillales</taxon>
        <taxon>Paenibacillaceae</taxon>
        <taxon>Paenibacillus</taxon>
    </lineage>
</organism>
<feature type="domain" description="SLH" evidence="2">
    <location>
        <begin position="396"/>
        <end position="459"/>
    </location>
</feature>
<keyword evidence="1" id="KW-0732">Signal</keyword>
<evidence type="ECO:0000259" key="2">
    <source>
        <dbReference type="PROSITE" id="PS51272"/>
    </source>
</evidence>
<evidence type="ECO:0000313" key="3">
    <source>
        <dbReference type="EMBL" id="MFD1221944.1"/>
    </source>
</evidence>
<feature type="domain" description="SLH" evidence="2">
    <location>
        <begin position="336"/>
        <end position="395"/>
    </location>
</feature>
<proteinExistence type="predicted"/>
<keyword evidence="4" id="KW-1185">Reference proteome</keyword>
<dbReference type="Pfam" id="PF00395">
    <property type="entry name" value="SLH"/>
    <property type="match status" value="3"/>
</dbReference>
<reference evidence="4" key="1">
    <citation type="journal article" date="2019" name="Int. J. Syst. Evol. Microbiol.">
        <title>The Global Catalogue of Microorganisms (GCM) 10K type strain sequencing project: providing services to taxonomists for standard genome sequencing and annotation.</title>
        <authorList>
            <consortium name="The Broad Institute Genomics Platform"/>
            <consortium name="The Broad Institute Genome Sequencing Center for Infectious Disease"/>
            <person name="Wu L."/>
            <person name="Ma J."/>
        </authorList>
    </citation>
    <scope>NUCLEOTIDE SEQUENCE [LARGE SCALE GENOMIC DNA]</scope>
    <source>
        <strain evidence="4">CCUG 53270</strain>
    </source>
</reference>
<feature type="domain" description="SLH" evidence="2">
    <location>
        <begin position="466"/>
        <end position="526"/>
    </location>
</feature>
<accession>A0ABW3UR49</accession>
<feature type="chain" id="PRO_5045064303" evidence="1">
    <location>
        <begin position="30"/>
        <end position="526"/>
    </location>
</feature>
<dbReference type="RefSeq" id="WP_345586224.1">
    <property type="nucleotide sequence ID" value="NZ_BAABJG010000003.1"/>
</dbReference>
<evidence type="ECO:0000313" key="4">
    <source>
        <dbReference type="Proteomes" id="UP001597180"/>
    </source>
</evidence>
<evidence type="ECO:0000256" key="1">
    <source>
        <dbReference type="SAM" id="SignalP"/>
    </source>
</evidence>
<protein>
    <submittedName>
        <fullName evidence="3">S-layer homology domain-containing protein</fullName>
    </submittedName>
</protein>
<dbReference type="EMBL" id="JBHTLU010000019">
    <property type="protein sequence ID" value="MFD1221944.1"/>
    <property type="molecule type" value="Genomic_DNA"/>
</dbReference>
<sequence length="526" mass="55760">MKPAVFKKTAQVTVLMMLISALLPVLAFAATGFKDVTYRNGTVSGSVYSDVYSVNAQVYLYDPNGTYVGTANSATYSVYEGVYTYNFSLSNVPYYQYLNLLEKVTDSVYHTVYNTTGSSGSGSGSHGGGGGGGYIPSGPSISVPSDGSIDANTLKTALTNNDVVELVLSGDIALIPAKALVDFVGDKNKALKITGSKGTYTLPIYVLNLSDLASKLSITTDDMFIKVGIKAASDTNVSDIKAAAAALGATVASDSVDFTLEAVGQDDKSQAIDLGSNYISRTISLAKAVDSSKATAVVFDPTSKKLSFVPALFSSSEDSSVATIKRNSNSIYTVIELNKSFADSKGHWAQSYIDLLANKLVIDGVTDTTFEPERSITRAEFAALVVRALGLDQNTGASSFKDVASTDWFSSVVATAVNAKIIDGYEDNTFRPNQPINREELAAMVVRALAYAGAKPDVSSDRQAQLLAKFSDSNQIVWAQQEMAEAIEAGIVDGMTDTTIAPTKQATRAQSAAMLKRLLRKANFIN</sequence>